<accession>A0ABW5XIP4</accession>
<comment type="caution">
    <text evidence="3">The sequence shown here is derived from an EMBL/GenBank/DDBJ whole genome shotgun (WGS) entry which is preliminary data.</text>
</comment>
<evidence type="ECO:0000313" key="4">
    <source>
        <dbReference type="Proteomes" id="UP001597391"/>
    </source>
</evidence>
<keyword evidence="2" id="KW-0472">Membrane</keyword>
<feature type="region of interest" description="Disordered" evidence="1">
    <location>
        <begin position="1"/>
        <end position="94"/>
    </location>
</feature>
<dbReference type="Gene3D" id="2.60.40.3920">
    <property type="match status" value="1"/>
</dbReference>
<evidence type="ECO:0000313" key="3">
    <source>
        <dbReference type="EMBL" id="MFD2841743.1"/>
    </source>
</evidence>
<organism evidence="3 4">
    <name type="scientific">Populibacterium corticicola</name>
    <dbReference type="NCBI Taxonomy" id="1812826"/>
    <lineage>
        <taxon>Bacteria</taxon>
        <taxon>Bacillati</taxon>
        <taxon>Actinomycetota</taxon>
        <taxon>Actinomycetes</taxon>
        <taxon>Micrococcales</taxon>
        <taxon>Jonesiaceae</taxon>
        <taxon>Populibacterium</taxon>
    </lineage>
</organism>
<feature type="compositionally biased region" description="Polar residues" evidence="1">
    <location>
        <begin position="1"/>
        <end position="82"/>
    </location>
</feature>
<keyword evidence="2" id="KW-0812">Transmembrane</keyword>
<evidence type="ECO:0008006" key="5">
    <source>
        <dbReference type="Google" id="ProtNLM"/>
    </source>
</evidence>
<proteinExistence type="predicted"/>
<evidence type="ECO:0000256" key="2">
    <source>
        <dbReference type="SAM" id="Phobius"/>
    </source>
</evidence>
<gene>
    <name evidence="3" type="ORF">ACFSYH_14350</name>
</gene>
<dbReference type="Proteomes" id="UP001597391">
    <property type="component" value="Unassembled WGS sequence"/>
</dbReference>
<feature type="transmembrane region" description="Helical" evidence="2">
    <location>
        <begin position="292"/>
        <end position="313"/>
    </location>
</feature>
<evidence type="ECO:0000256" key="1">
    <source>
        <dbReference type="SAM" id="MobiDB-lite"/>
    </source>
</evidence>
<protein>
    <recommendedName>
        <fullName evidence="5">Bacterial Ig domain-containing protein</fullName>
    </recommendedName>
</protein>
<sequence length="321" mass="32271">SGDQDGTPSGDQDGTPSGDQDGTPSGDQDGTPSGDQDGTPSGDQDGTPSGDQDGTPSGDQDGTPSGDQDGTPSGDQDGTPSPTVDIDTETVKHGDTITVTGTGFTAGEKVTITITGADGKPVTVGTAVVGEDGTFSASVSTEKFPIGTVVVLVADESGRTAQGQVTVASASERVLQSSVTIPTITRGRTQVFTATGFEPGETVNGHVHSRRVDLPQQRANESGTVTWEFVVPTDFALGEHVATAESVAYGDSTRSSFTVVADASVTTVNTPTGGTPTGTTPTRYNPLAKTGFSIGAGPLAVTGLLVAGGLLLVMSGKRRRI</sequence>
<keyword evidence="4" id="KW-1185">Reference proteome</keyword>
<reference evidence="4" key="1">
    <citation type="journal article" date="2019" name="Int. J. Syst. Evol. Microbiol.">
        <title>The Global Catalogue of Microorganisms (GCM) 10K type strain sequencing project: providing services to taxonomists for standard genome sequencing and annotation.</title>
        <authorList>
            <consortium name="The Broad Institute Genomics Platform"/>
            <consortium name="The Broad Institute Genome Sequencing Center for Infectious Disease"/>
            <person name="Wu L."/>
            <person name="Ma J."/>
        </authorList>
    </citation>
    <scope>NUCLEOTIDE SEQUENCE [LARGE SCALE GENOMIC DNA]</scope>
    <source>
        <strain evidence="4">KCTC 33576</strain>
    </source>
</reference>
<keyword evidence="2" id="KW-1133">Transmembrane helix</keyword>
<name>A0ABW5XIP4_9MICO</name>
<feature type="non-terminal residue" evidence="3">
    <location>
        <position position="1"/>
    </location>
</feature>
<dbReference type="EMBL" id="JBHUOP010000008">
    <property type="protein sequence ID" value="MFD2841743.1"/>
    <property type="molecule type" value="Genomic_DNA"/>
</dbReference>